<evidence type="ECO:0000256" key="1">
    <source>
        <dbReference type="SAM" id="MobiDB-lite"/>
    </source>
</evidence>
<dbReference type="EMBL" id="FNUC01000004">
    <property type="protein sequence ID" value="SEF14728.1"/>
    <property type="molecule type" value="Genomic_DNA"/>
</dbReference>
<feature type="domain" description="Aminoglycoside phosphotransferase" evidence="2">
    <location>
        <begin position="118"/>
        <end position="243"/>
    </location>
</feature>
<dbReference type="Gene3D" id="3.90.1200.10">
    <property type="match status" value="1"/>
</dbReference>
<organism evidence="3 4">
    <name type="scientific">Jiangella alba</name>
    <dbReference type="NCBI Taxonomy" id="561176"/>
    <lineage>
        <taxon>Bacteria</taxon>
        <taxon>Bacillati</taxon>
        <taxon>Actinomycetota</taxon>
        <taxon>Actinomycetes</taxon>
        <taxon>Jiangellales</taxon>
        <taxon>Jiangellaceae</taxon>
        <taxon>Jiangella</taxon>
    </lineage>
</organism>
<keyword evidence="3" id="KW-0808">Transferase</keyword>
<dbReference type="Proteomes" id="UP000181980">
    <property type="component" value="Unassembled WGS sequence"/>
</dbReference>
<dbReference type="InterPro" id="IPR002575">
    <property type="entry name" value="Aminoglycoside_PTrfase"/>
</dbReference>
<accession>A0A1H5PND1</accession>
<evidence type="ECO:0000313" key="4">
    <source>
        <dbReference type="Proteomes" id="UP000181980"/>
    </source>
</evidence>
<reference evidence="4" key="1">
    <citation type="submission" date="2016-10" db="EMBL/GenBank/DDBJ databases">
        <authorList>
            <person name="Varghese N."/>
            <person name="Submissions S."/>
        </authorList>
    </citation>
    <scope>NUCLEOTIDE SEQUENCE [LARGE SCALE GENOMIC DNA]</scope>
    <source>
        <strain evidence="4">DSM 45237</strain>
    </source>
</reference>
<dbReference type="SUPFAM" id="SSF56112">
    <property type="entry name" value="Protein kinase-like (PK-like)"/>
    <property type="match status" value="1"/>
</dbReference>
<name>A0A1H5PND1_9ACTN</name>
<dbReference type="AlphaFoldDB" id="A0A1H5PND1"/>
<dbReference type="InterPro" id="IPR011009">
    <property type="entry name" value="Kinase-like_dom_sf"/>
</dbReference>
<protein>
    <submittedName>
        <fullName evidence="3">Phosphotransferase enzyme family protein</fullName>
    </submittedName>
</protein>
<evidence type="ECO:0000313" key="3">
    <source>
        <dbReference type="EMBL" id="SEF14728.1"/>
    </source>
</evidence>
<dbReference type="Pfam" id="PF01636">
    <property type="entry name" value="APH"/>
    <property type="match status" value="1"/>
</dbReference>
<dbReference type="STRING" id="561176.SAMN04488561_4714"/>
<dbReference type="GO" id="GO:0016740">
    <property type="term" value="F:transferase activity"/>
    <property type="evidence" value="ECO:0007669"/>
    <property type="project" value="UniProtKB-KW"/>
</dbReference>
<keyword evidence="4" id="KW-1185">Reference proteome</keyword>
<feature type="region of interest" description="Disordered" evidence="1">
    <location>
        <begin position="11"/>
        <end position="30"/>
    </location>
</feature>
<proteinExistence type="predicted"/>
<evidence type="ECO:0000259" key="2">
    <source>
        <dbReference type="Pfam" id="PF01636"/>
    </source>
</evidence>
<sequence length="290" mass="30876">MLPDSVLLSLTGRPPADVTEAEETPLREGTGAATAGLTRVTVRLRGGGTATAIRKEFRPLTSGRHRHGATDPRHWAYWRREPLAYASGLLPDGPGLRAPRCHGVVDETVYLEDVGSTPADVRTAALQLGAWQAGAVLPDVPWLGGHQLAQRVAVSELDWSAVDADERARRLWSRRDELLSRLAALPHVLSHGDVHPDNLRADGPDTVALDWGTLGAAPVGADLAHLMLGARTALLDDYLAGAGGLVSRDDVEAGCRATLALVGASRVHWMLATGAAVPPGYVDFLWAHRP</sequence>
<gene>
    <name evidence="3" type="ORF">SAMN04488561_4714</name>
</gene>
<dbReference type="RefSeq" id="WP_216093985.1">
    <property type="nucleotide sequence ID" value="NZ_FNUC01000004.1"/>
</dbReference>